<evidence type="ECO:0000256" key="5">
    <source>
        <dbReference type="ARBA" id="ARBA00023014"/>
    </source>
</evidence>
<dbReference type="InterPro" id="IPR058240">
    <property type="entry name" value="rSAM_sf"/>
</dbReference>
<dbReference type="InterPro" id="IPR023404">
    <property type="entry name" value="rSAM_horseshoe"/>
</dbReference>
<keyword evidence="4" id="KW-0408">Iron</keyword>
<keyword evidence="3" id="KW-0479">Metal-binding</keyword>
<organism evidence="7 8">
    <name type="scientific">Candidatus Lambdaproteobacteria bacterium RIFOXYD2_FULL_56_26</name>
    <dbReference type="NCBI Taxonomy" id="1817773"/>
    <lineage>
        <taxon>Bacteria</taxon>
        <taxon>Pseudomonadati</taxon>
        <taxon>Pseudomonadota</taxon>
        <taxon>Candidatus Lambdaproteobacteria</taxon>
    </lineage>
</organism>
<dbReference type="Pfam" id="PF04055">
    <property type="entry name" value="Radical_SAM"/>
    <property type="match status" value="1"/>
</dbReference>
<dbReference type="InterPro" id="IPR034466">
    <property type="entry name" value="Methyltransferase_Class_B"/>
</dbReference>
<dbReference type="InterPro" id="IPR006638">
    <property type="entry name" value="Elp3/MiaA/NifB-like_rSAM"/>
</dbReference>
<dbReference type="GO" id="GO:0005829">
    <property type="term" value="C:cytosol"/>
    <property type="evidence" value="ECO:0007669"/>
    <property type="project" value="TreeGrafter"/>
</dbReference>
<dbReference type="Proteomes" id="UP000177583">
    <property type="component" value="Unassembled WGS sequence"/>
</dbReference>
<comment type="caution">
    <text evidence="7">The sequence shown here is derived from an EMBL/GenBank/DDBJ whole genome shotgun (WGS) entry which is preliminary data.</text>
</comment>
<dbReference type="GO" id="GO:0051539">
    <property type="term" value="F:4 iron, 4 sulfur cluster binding"/>
    <property type="evidence" value="ECO:0007669"/>
    <property type="project" value="UniProtKB-KW"/>
</dbReference>
<name>A0A1F6GNH4_9PROT</name>
<accession>A0A1F6GNH4</accession>
<proteinExistence type="predicted"/>
<comment type="cofactor">
    <cofactor evidence="1">
        <name>[4Fe-4S] cluster</name>
        <dbReference type="ChEBI" id="CHEBI:49883"/>
    </cofactor>
</comment>
<dbReference type="GO" id="GO:0046872">
    <property type="term" value="F:metal ion binding"/>
    <property type="evidence" value="ECO:0007669"/>
    <property type="project" value="UniProtKB-KW"/>
</dbReference>
<evidence type="ECO:0000256" key="2">
    <source>
        <dbReference type="ARBA" id="ARBA00022691"/>
    </source>
</evidence>
<evidence type="ECO:0000256" key="1">
    <source>
        <dbReference type="ARBA" id="ARBA00001966"/>
    </source>
</evidence>
<dbReference type="AlphaFoldDB" id="A0A1F6GNH4"/>
<evidence type="ECO:0000259" key="6">
    <source>
        <dbReference type="PROSITE" id="PS51918"/>
    </source>
</evidence>
<protein>
    <recommendedName>
        <fullName evidence="6">Radical SAM core domain-containing protein</fullName>
    </recommendedName>
</protein>
<feature type="domain" description="Radical SAM core" evidence="6">
    <location>
        <begin position="194"/>
        <end position="420"/>
    </location>
</feature>
<evidence type="ECO:0000313" key="8">
    <source>
        <dbReference type="Proteomes" id="UP000177583"/>
    </source>
</evidence>
<sequence length="457" mass="51924">MVPPIHSTGAIMSRYALIDFRHPEKGLANRDQTGTFGSNMKAGGLIGRVIGKIKSSSTVVPNLTLAYLKAIATQEGKKAVIYSGMPQGEEWILIASSLHHYKLEIALAQEIKKAFPQSKVGFINAFATTNPELFEEVADFVILGEPEWALWKHFRGEQDLVGRVVSEPQLDLDQLPFPQWEKDRLWEYGYFPALSRRPFLTIQSSRGCPYGCHFCPYLVLQGLPLRRRSNQLVLAELKHLKTEYGVKSVLFRDIMFSYDMKGTKELVQMIAQANLGIEFGCETRPDHFDDELIELLKAAQFKMVNLGIESPHRDILKASGRKSVKNNRIEKVIKKLERAGIKVQAFYILGLQEDTKQSMEDTIAYSRKLNTFTAQFCILTPFPGTKYYEDLDKSLLLTDDFGRFTEYEPVVDIAGATPGDILELRDLAFSGYYMRPQWFTKHGVRLGLELLVNIFKH</sequence>
<dbReference type="SMART" id="SM00729">
    <property type="entry name" value="Elp3"/>
    <property type="match status" value="1"/>
</dbReference>
<dbReference type="InterPro" id="IPR051198">
    <property type="entry name" value="BchE-like"/>
</dbReference>
<dbReference type="SFLD" id="SFLDG01123">
    <property type="entry name" value="methyltransferase_(Class_B)"/>
    <property type="match status" value="1"/>
</dbReference>
<keyword evidence="2" id="KW-0949">S-adenosyl-L-methionine</keyword>
<dbReference type="PANTHER" id="PTHR43409:SF16">
    <property type="entry name" value="SLR0320 PROTEIN"/>
    <property type="match status" value="1"/>
</dbReference>
<dbReference type="GO" id="GO:0003824">
    <property type="term" value="F:catalytic activity"/>
    <property type="evidence" value="ECO:0007669"/>
    <property type="project" value="InterPro"/>
</dbReference>
<evidence type="ECO:0000256" key="4">
    <source>
        <dbReference type="ARBA" id="ARBA00023004"/>
    </source>
</evidence>
<reference evidence="7 8" key="1">
    <citation type="journal article" date="2016" name="Nat. Commun.">
        <title>Thousands of microbial genomes shed light on interconnected biogeochemical processes in an aquifer system.</title>
        <authorList>
            <person name="Anantharaman K."/>
            <person name="Brown C.T."/>
            <person name="Hug L.A."/>
            <person name="Sharon I."/>
            <person name="Castelle C.J."/>
            <person name="Probst A.J."/>
            <person name="Thomas B.C."/>
            <person name="Singh A."/>
            <person name="Wilkins M.J."/>
            <person name="Karaoz U."/>
            <person name="Brodie E.L."/>
            <person name="Williams K.H."/>
            <person name="Hubbard S.S."/>
            <person name="Banfield J.F."/>
        </authorList>
    </citation>
    <scope>NUCLEOTIDE SEQUENCE [LARGE SCALE GENOMIC DNA]</scope>
</reference>
<dbReference type="SFLD" id="SFLDG01082">
    <property type="entry name" value="B12-binding_domain_containing"/>
    <property type="match status" value="1"/>
</dbReference>
<dbReference type="PROSITE" id="PS51918">
    <property type="entry name" value="RADICAL_SAM"/>
    <property type="match status" value="1"/>
</dbReference>
<dbReference type="InterPro" id="IPR007197">
    <property type="entry name" value="rSAM"/>
</dbReference>
<evidence type="ECO:0000313" key="7">
    <source>
        <dbReference type="EMBL" id="OGG99706.1"/>
    </source>
</evidence>
<dbReference type="EMBL" id="MFNF01000055">
    <property type="protein sequence ID" value="OGG99706.1"/>
    <property type="molecule type" value="Genomic_DNA"/>
</dbReference>
<evidence type="ECO:0000256" key="3">
    <source>
        <dbReference type="ARBA" id="ARBA00022723"/>
    </source>
</evidence>
<keyword evidence="5" id="KW-0411">Iron-sulfur</keyword>
<dbReference type="SFLD" id="SFLDS00029">
    <property type="entry name" value="Radical_SAM"/>
    <property type="match status" value="1"/>
</dbReference>
<dbReference type="Gene3D" id="3.80.30.20">
    <property type="entry name" value="tm_1862 like domain"/>
    <property type="match status" value="1"/>
</dbReference>
<dbReference type="SUPFAM" id="SSF102114">
    <property type="entry name" value="Radical SAM enzymes"/>
    <property type="match status" value="1"/>
</dbReference>
<dbReference type="PANTHER" id="PTHR43409">
    <property type="entry name" value="ANAEROBIC MAGNESIUM-PROTOPORPHYRIN IX MONOMETHYL ESTER CYCLASE-RELATED"/>
    <property type="match status" value="1"/>
</dbReference>
<dbReference type="CDD" id="cd01335">
    <property type="entry name" value="Radical_SAM"/>
    <property type="match status" value="1"/>
</dbReference>
<gene>
    <name evidence="7" type="ORF">A2557_06085</name>
</gene>